<gene>
    <name evidence="2" type="ORF">PHPALM_10062</name>
</gene>
<keyword evidence="3" id="KW-1185">Reference proteome</keyword>
<evidence type="ECO:0000256" key="1">
    <source>
        <dbReference type="SAM" id="Phobius"/>
    </source>
</evidence>
<keyword evidence="1" id="KW-0472">Membrane</keyword>
<feature type="transmembrane region" description="Helical" evidence="1">
    <location>
        <begin position="331"/>
        <end position="350"/>
    </location>
</feature>
<dbReference type="Proteomes" id="UP000237271">
    <property type="component" value="Unassembled WGS sequence"/>
</dbReference>
<evidence type="ECO:0000313" key="2">
    <source>
        <dbReference type="EMBL" id="POM73119.1"/>
    </source>
</evidence>
<organism evidence="2 3">
    <name type="scientific">Phytophthora palmivora</name>
    <dbReference type="NCBI Taxonomy" id="4796"/>
    <lineage>
        <taxon>Eukaryota</taxon>
        <taxon>Sar</taxon>
        <taxon>Stramenopiles</taxon>
        <taxon>Oomycota</taxon>
        <taxon>Peronosporomycetes</taxon>
        <taxon>Peronosporales</taxon>
        <taxon>Peronosporaceae</taxon>
        <taxon>Phytophthora</taxon>
    </lineage>
</organism>
<dbReference type="EMBL" id="NCKW01005279">
    <property type="protein sequence ID" value="POM73119.1"/>
    <property type="molecule type" value="Genomic_DNA"/>
</dbReference>
<evidence type="ECO:0008006" key="4">
    <source>
        <dbReference type="Google" id="ProtNLM"/>
    </source>
</evidence>
<sequence length="1060" mass="117958">MSPSFDSSDLPAVVLKFENEGQDEEVDPQTLIQRVGQLLQMVIMSNSVSPVCLTALGQMADSGKVLALPFVEEIKQSGALSKSVSFEWGDCQEKMSSNLLELRNAIASCVAVTTTSTPVIELMTLWSDVHDAITCDFIEKSEALFEKKAAETRDTLNSKEVGKLLVLALSASTSLASAFTHSLGEAIQMLANAGTPLPESLTAELQLHLTAIHEALSEQDWAELCAHLLESTHSQWQTLAEAANKVSNLTTKESALDAVEAHKVFDSPFSKVITDKGLGGLDGVFGQSRESVDAALDALRGVGLAGAGTVTAFLARAALPPLLRLEIARDYFQTVGLFFSGLYTSALNYIEDHHIATDMSRFLNGVRSIYDVASINVLQVVENASISRDFMIEISMWVLITAVGVVYLSYPWFVFSGRHLHRRDDEVRQGHEAETWAELANKRKKKIALFTFVITACLTIYLPLTRLCLELLVPRWSRHIVNVNSLTSSSSTGTRTSDLIIRRFYENGIAILIVASFLVATFTLPLPKLLVRLIAQNRPTGSLENSKITYDLDGEEYMNGLCNETQTSFDVPTGLFMLGLSNAGVMLGLSNAGLVVKLVLALVIVITPSDDMVLRAIILCAFYACVVALSATVRPSLTRTTMSWKLVEKSLHLQHALEVSLPFLILACRGIDDASAKDVFPHWDLEREVKHRVWHGFWRALLLQMGQESDPSNNIKIIDRLAALEQAIVASGIHRVRAHWKGEVDVHNAWLRQTLRRALEGVDVYWDDATGTRDGHLDSKSCFGKMYVIPYPFHCVVVYDDCNDETILRDDVDPKNGESKLAKLLFLNFTPRIMAKRELRHKLRVLSTQKTRINFPFSRVEQVTVPDGVIQTTDANEVTHTQVRFSTVSFVCYYTCGVIGVSSNGDAKGRIMAEGFKVSMTYRDGHGKAVAPNTGMVYQQSDRVAVMRESHIGLTPAMIVSTELRQIFDQTKEVWEAGLPELRQQHQEYRQCLQVKHAEANATLTDAFWYFVYNDANLSREQLEEHFKHRETNPQLKLQVAMIQVALDSLYLRIQFIHSQ</sequence>
<evidence type="ECO:0000313" key="3">
    <source>
        <dbReference type="Proteomes" id="UP000237271"/>
    </source>
</evidence>
<feature type="transmembrane region" description="Helical" evidence="1">
    <location>
        <begin position="612"/>
        <end position="633"/>
    </location>
</feature>
<feature type="transmembrane region" description="Helical" evidence="1">
    <location>
        <begin position="509"/>
        <end position="531"/>
    </location>
</feature>
<reference evidence="2 3" key="1">
    <citation type="journal article" date="2017" name="Genome Biol. Evol.">
        <title>Phytophthora megakarya and P. palmivora, closely related causal agents of cacao black pod rot, underwent increases in genome sizes and gene numbers by different mechanisms.</title>
        <authorList>
            <person name="Ali S.S."/>
            <person name="Shao J."/>
            <person name="Lary D.J."/>
            <person name="Kronmiller B."/>
            <person name="Shen D."/>
            <person name="Strem M.D."/>
            <person name="Amoako-Attah I."/>
            <person name="Akrofi A.Y."/>
            <person name="Begoude B.A."/>
            <person name="Ten Hoopen G.M."/>
            <person name="Coulibaly K."/>
            <person name="Kebe B.I."/>
            <person name="Melnick R.L."/>
            <person name="Guiltinan M.J."/>
            <person name="Tyler B.M."/>
            <person name="Meinhardt L.W."/>
            <person name="Bailey B.A."/>
        </authorList>
    </citation>
    <scope>NUCLEOTIDE SEQUENCE [LARGE SCALE GENOMIC DNA]</scope>
    <source>
        <strain evidence="3">sbr112.9</strain>
    </source>
</reference>
<dbReference type="AlphaFoldDB" id="A0A2P4Y5Z0"/>
<name>A0A2P4Y5Z0_9STRA</name>
<keyword evidence="1" id="KW-1133">Transmembrane helix</keyword>
<comment type="caution">
    <text evidence="2">The sequence shown here is derived from an EMBL/GenBank/DDBJ whole genome shotgun (WGS) entry which is preliminary data.</text>
</comment>
<feature type="transmembrane region" description="Helical" evidence="1">
    <location>
        <begin position="447"/>
        <end position="464"/>
    </location>
</feature>
<dbReference type="OrthoDB" id="10261361at2759"/>
<feature type="transmembrane region" description="Helical" evidence="1">
    <location>
        <begin position="394"/>
        <end position="415"/>
    </location>
</feature>
<feature type="transmembrane region" description="Helical" evidence="1">
    <location>
        <begin position="585"/>
        <end position="606"/>
    </location>
</feature>
<accession>A0A2P4Y5Z0</accession>
<proteinExistence type="predicted"/>
<protein>
    <recommendedName>
        <fullName evidence="4">Transmembrane protein</fullName>
    </recommendedName>
</protein>
<keyword evidence="1" id="KW-0812">Transmembrane</keyword>